<dbReference type="Gene3D" id="3.30.390.50">
    <property type="entry name" value="CO dehydrogenase flavoprotein, C-terminal domain"/>
    <property type="match status" value="1"/>
</dbReference>
<dbReference type="EMBL" id="AF326348">
    <property type="protein sequence ID" value="AAK15632.1"/>
    <property type="molecule type" value="Genomic_DNA"/>
</dbReference>
<accession>Q9AGV5</accession>
<dbReference type="InterPro" id="IPR050664">
    <property type="entry name" value="Octanoyltrans_LipM/LipL"/>
</dbReference>
<dbReference type="AlphaFoldDB" id="Q9AGV5"/>
<dbReference type="InterPro" id="IPR004143">
    <property type="entry name" value="BPL_LPL_catalytic"/>
</dbReference>
<dbReference type="PANTHER" id="PTHR43679">
    <property type="entry name" value="OCTANOYLTRANSFERASE LIPM-RELATED"/>
    <property type="match status" value="1"/>
</dbReference>
<evidence type="ECO:0000259" key="1">
    <source>
        <dbReference type="PROSITE" id="PS51733"/>
    </source>
</evidence>
<dbReference type="SUPFAM" id="SSF55681">
    <property type="entry name" value="Class II aaRS and biotin synthetases"/>
    <property type="match status" value="1"/>
</dbReference>
<dbReference type="CDD" id="cd16443">
    <property type="entry name" value="LplA"/>
    <property type="match status" value="1"/>
</dbReference>
<evidence type="ECO:0000313" key="2">
    <source>
        <dbReference type="EMBL" id="AAK15632.1"/>
    </source>
</evidence>
<proteinExistence type="predicted"/>
<name>Q9AGV5_CORAM</name>
<dbReference type="Pfam" id="PF21948">
    <property type="entry name" value="LplA-B_cat"/>
    <property type="match status" value="1"/>
</dbReference>
<dbReference type="PANTHER" id="PTHR43679:SF2">
    <property type="entry name" value="OCTANOYL-[GCVH]:PROTEIN N-OCTANOYLTRANSFERASE"/>
    <property type="match status" value="1"/>
</dbReference>
<organism evidence="2">
    <name type="scientific">Corynebacterium ammoniagenes</name>
    <name type="common">Brevibacterium ammoniagenes</name>
    <dbReference type="NCBI Taxonomy" id="1697"/>
    <lineage>
        <taxon>Bacteria</taxon>
        <taxon>Bacillati</taxon>
        <taxon>Actinomycetota</taxon>
        <taxon>Actinomycetes</taxon>
        <taxon>Mycobacteriales</taxon>
        <taxon>Corynebacteriaceae</taxon>
        <taxon>Corynebacterium</taxon>
    </lineage>
</organism>
<sequence length="355" mass="38992">MGSMSQHFELKVPGGKLVVVDVDTDGDTITNVKISGDFFIEPDEAFFALSRALEGASTSDSAERLQAKMDAALAAFNHAELQGFQTSDVALAVRRAVTGARDFIDFEWEIVHPGVLPTPVNVALDELLLEQVASGKRKPTMRIWDWEDRATVIGSFQSYVNELHSDGVEEHGVTVVRRMSGGGAMFMEGGNCITYSLYAPESLVAGLSYEQSYEYLDRWVLAALKEHGVDAWYVPINDITSTGGKIGGAAQKRRGGAVLHHVTMSYDIDADMMTQVLRIGKVKISDKGLRSAKKRVDPLRRQTGRSREQLIDTLKSVFSSRYGAEEVGLSDSDLHAAKTLVDEKYATEGWTKRVP</sequence>
<dbReference type="Gene3D" id="3.30.930.10">
    <property type="entry name" value="Bira Bifunctional Protein, Domain 2"/>
    <property type="match status" value="1"/>
</dbReference>
<protein>
    <recommendedName>
        <fullName evidence="1">BPL/LPL catalytic domain-containing protein</fullName>
    </recommendedName>
</protein>
<reference evidence="2" key="1">
    <citation type="submission" date="2003-12" db="EMBL/GenBank/DDBJ databases">
        <title>Cloning and DNA sequence of the gene encoding the major sigma factor from Corynebacterium ammoniagenes.</title>
        <authorList>
            <person name="Lee B.-R."/>
            <person name="Lee S.H."/>
            <person name="Suh J.-W."/>
            <person name="Kim J.H."/>
        </authorList>
    </citation>
    <scope>NUCLEOTIDE SEQUENCE</scope>
    <source>
        <strain evidence="2">ATCC6872</strain>
    </source>
</reference>
<dbReference type="PROSITE" id="PS51733">
    <property type="entry name" value="BPL_LPL_CATALYTIC"/>
    <property type="match status" value="1"/>
</dbReference>
<feature type="domain" description="BPL/LPL catalytic" evidence="1">
    <location>
        <begin position="135"/>
        <end position="326"/>
    </location>
</feature>
<dbReference type="InterPro" id="IPR045864">
    <property type="entry name" value="aa-tRNA-synth_II/BPL/LPL"/>
</dbReference>